<dbReference type="Proteomes" id="UP000016934">
    <property type="component" value="Unassembled WGS sequence"/>
</dbReference>
<dbReference type="InterPro" id="IPR029058">
    <property type="entry name" value="AB_hydrolase_fold"/>
</dbReference>
<reference evidence="6" key="2">
    <citation type="journal article" date="2013" name="PLoS Genet.">
        <title>Comparative genome structure, secondary metabolite, and effector coding capacity across Cochliobolus pathogens.</title>
        <authorList>
            <person name="Condon B.J."/>
            <person name="Leng Y."/>
            <person name="Wu D."/>
            <person name="Bushley K.E."/>
            <person name="Ohm R.A."/>
            <person name="Otillar R."/>
            <person name="Martin J."/>
            <person name="Schackwitz W."/>
            <person name="Grimwood J."/>
            <person name="MohdZainudin N."/>
            <person name="Xue C."/>
            <person name="Wang R."/>
            <person name="Manning V.A."/>
            <person name="Dhillon B."/>
            <person name="Tu Z.J."/>
            <person name="Steffenson B.J."/>
            <person name="Salamov A."/>
            <person name="Sun H."/>
            <person name="Lowry S."/>
            <person name="LaButti K."/>
            <person name="Han J."/>
            <person name="Copeland A."/>
            <person name="Lindquist E."/>
            <person name="Barry K."/>
            <person name="Schmutz J."/>
            <person name="Baker S.E."/>
            <person name="Ciuffetti L.M."/>
            <person name="Grigoriev I.V."/>
            <person name="Zhong S."/>
            <person name="Turgeon B.G."/>
        </authorList>
    </citation>
    <scope>NUCLEOTIDE SEQUENCE [LARGE SCALE GENOMIC DNA]</scope>
    <source>
        <strain evidence="6">ND90Pr / ATCC 201652</strain>
    </source>
</reference>
<dbReference type="InterPro" id="IPR002018">
    <property type="entry name" value="CarbesteraseB"/>
</dbReference>
<dbReference type="PANTHER" id="PTHR43142">
    <property type="entry name" value="CARBOXYLIC ESTER HYDROLASE"/>
    <property type="match status" value="1"/>
</dbReference>
<gene>
    <name evidence="5" type="ORF">COCSADRAFT_167959</name>
</gene>
<evidence type="ECO:0000256" key="3">
    <source>
        <dbReference type="RuleBase" id="RU361235"/>
    </source>
</evidence>
<keyword evidence="2 3" id="KW-0378">Hydrolase</keyword>
<evidence type="ECO:0000256" key="2">
    <source>
        <dbReference type="ARBA" id="ARBA00022801"/>
    </source>
</evidence>
<dbReference type="OrthoDB" id="6846267at2759"/>
<proteinExistence type="inferred from homology"/>
<dbReference type="PROSITE" id="PS00122">
    <property type="entry name" value="CARBOXYLESTERASE_B_1"/>
    <property type="match status" value="1"/>
</dbReference>
<evidence type="ECO:0000313" key="5">
    <source>
        <dbReference type="EMBL" id="EMD68751.1"/>
    </source>
</evidence>
<evidence type="ECO:0000313" key="6">
    <source>
        <dbReference type="Proteomes" id="UP000016934"/>
    </source>
</evidence>
<comment type="similarity">
    <text evidence="1 3">Belongs to the type-B carboxylesterase/lipase family.</text>
</comment>
<dbReference type="OMA" id="GCAFEQS"/>
<dbReference type="RefSeq" id="XP_007696276.1">
    <property type="nucleotide sequence ID" value="XM_007698086.1"/>
</dbReference>
<dbReference type="STRING" id="665912.M2THQ9"/>
<dbReference type="eggNOG" id="KOG1516">
    <property type="taxonomic scope" value="Eukaryota"/>
</dbReference>
<protein>
    <recommendedName>
        <fullName evidence="3">Carboxylic ester hydrolase</fullName>
        <ecNumber evidence="3">3.1.1.-</ecNumber>
    </recommendedName>
</protein>
<dbReference type="Pfam" id="PF00135">
    <property type="entry name" value="COesterase"/>
    <property type="match status" value="1"/>
</dbReference>
<dbReference type="SUPFAM" id="SSF53474">
    <property type="entry name" value="alpha/beta-Hydrolases"/>
    <property type="match status" value="1"/>
</dbReference>
<accession>M2THQ9</accession>
<name>M2THQ9_COCSN</name>
<dbReference type="AlphaFoldDB" id="M2THQ9"/>
<dbReference type="KEGG" id="bsc:COCSADRAFT_167959"/>
<dbReference type="GO" id="GO:0016787">
    <property type="term" value="F:hydrolase activity"/>
    <property type="evidence" value="ECO:0007669"/>
    <property type="project" value="UniProtKB-KW"/>
</dbReference>
<dbReference type="EC" id="3.1.1.-" evidence="3"/>
<keyword evidence="6" id="KW-1185">Reference proteome</keyword>
<reference evidence="5 6" key="1">
    <citation type="journal article" date="2012" name="PLoS Pathog.">
        <title>Diverse lifestyles and strategies of plant pathogenesis encoded in the genomes of eighteen Dothideomycetes fungi.</title>
        <authorList>
            <person name="Ohm R.A."/>
            <person name="Feau N."/>
            <person name="Henrissat B."/>
            <person name="Schoch C.L."/>
            <person name="Horwitz B.A."/>
            <person name="Barry K.W."/>
            <person name="Condon B.J."/>
            <person name="Copeland A.C."/>
            <person name="Dhillon B."/>
            <person name="Glaser F."/>
            <person name="Hesse C.N."/>
            <person name="Kosti I."/>
            <person name="LaButti K."/>
            <person name="Lindquist E.A."/>
            <person name="Lucas S."/>
            <person name="Salamov A.A."/>
            <person name="Bradshaw R.E."/>
            <person name="Ciuffetti L."/>
            <person name="Hamelin R.C."/>
            <person name="Kema G.H.J."/>
            <person name="Lawrence C."/>
            <person name="Scott J.A."/>
            <person name="Spatafora J.W."/>
            <person name="Turgeon B.G."/>
            <person name="de Wit P.J.G.M."/>
            <person name="Zhong S."/>
            <person name="Goodwin S.B."/>
            <person name="Grigoriev I.V."/>
        </authorList>
    </citation>
    <scope>NUCLEOTIDE SEQUENCE [LARGE SCALE GENOMIC DNA]</scope>
    <source>
        <strain evidence="6">ND90Pr / ATCC 201652</strain>
    </source>
</reference>
<organism evidence="5 6">
    <name type="scientific">Cochliobolus sativus (strain ND90Pr / ATCC 201652)</name>
    <name type="common">Common root rot and spot blotch fungus</name>
    <name type="synonym">Bipolaris sorokiniana</name>
    <dbReference type="NCBI Taxonomy" id="665912"/>
    <lineage>
        <taxon>Eukaryota</taxon>
        <taxon>Fungi</taxon>
        <taxon>Dikarya</taxon>
        <taxon>Ascomycota</taxon>
        <taxon>Pezizomycotina</taxon>
        <taxon>Dothideomycetes</taxon>
        <taxon>Pleosporomycetidae</taxon>
        <taxon>Pleosporales</taxon>
        <taxon>Pleosporineae</taxon>
        <taxon>Pleosporaceae</taxon>
        <taxon>Bipolaris</taxon>
    </lineage>
</organism>
<dbReference type="EMBL" id="KB445638">
    <property type="protein sequence ID" value="EMD68751.1"/>
    <property type="molecule type" value="Genomic_DNA"/>
</dbReference>
<evidence type="ECO:0000259" key="4">
    <source>
        <dbReference type="Pfam" id="PF00135"/>
    </source>
</evidence>
<sequence>MDGCAFEQSALIQCDIGSDPDLSMSGTECLSLNVTVPPDTSVSGVLPVMIFIHGGGFIMGGSHWPQHDPCRLVKMSVEMDMPVVVVNINFCLGILGNLTSEELRKAGYSGNNSLRGQQCALRWVNKFIGGFGGDGDNVTVFGESAGAVSTLHQLSAEEPFFKRAISMSGTPLMLQPMSASTAEASYNSIIKAAGLGSASTQERINHFLNISPEELVKIPMNVPLILFQDNDILPQTQPHIVLSPYGINFSTPDDEAKDFIIDLATDFAYHVPGQHYAWAFEGQTCTYIFNQGNPWDGMFKGKSTHLLDAAFLFQNFNDHMDDEAKQTARRFAEIFVVFANGKASVTWEHDMERNYGKGGCERNELEKLAKEENVGLDELSGAWDLFLAGK</sequence>
<dbReference type="GeneID" id="19132545"/>
<dbReference type="HOGENOM" id="CLU_006586_14_4_1"/>
<dbReference type="Gene3D" id="3.40.50.1820">
    <property type="entry name" value="alpha/beta hydrolase"/>
    <property type="match status" value="1"/>
</dbReference>
<feature type="domain" description="Carboxylesterase type B" evidence="4">
    <location>
        <begin position="26"/>
        <end position="240"/>
    </location>
</feature>
<dbReference type="InterPro" id="IPR019826">
    <property type="entry name" value="Carboxylesterase_B_AS"/>
</dbReference>
<evidence type="ECO:0000256" key="1">
    <source>
        <dbReference type="ARBA" id="ARBA00005964"/>
    </source>
</evidence>
<dbReference type="PANTHER" id="PTHR43142:SF11">
    <property type="entry name" value="CARBOXYLIC ESTER HYDROLASE"/>
    <property type="match status" value="1"/>
</dbReference>